<feature type="binding site" evidence="7">
    <location>
        <position position="85"/>
    </location>
    <ligand>
        <name>FAD</name>
        <dbReference type="ChEBI" id="CHEBI:57692"/>
    </ligand>
</feature>
<keyword evidence="3" id="KW-0285">Flavoprotein</keyword>
<dbReference type="Pfam" id="PF07992">
    <property type="entry name" value="Pyr_redox_2"/>
    <property type="match status" value="1"/>
</dbReference>
<feature type="domain" description="FAD/NAD(P)-binding" evidence="9">
    <location>
        <begin position="9"/>
        <end position="172"/>
    </location>
</feature>
<feature type="binding site" evidence="8">
    <location>
        <begin position="156"/>
        <end position="159"/>
    </location>
    <ligand>
        <name>NADP(+)</name>
        <dbReference type="ChEBI" id="CHEBI:58349"/>
    </ligand>
</feature>
<keyword evidence="11" id="KW-1185">Reference proteome</keyword>
<feature type="binding site" evidence="7">
    <location>
        <position position="40"/>
    </location>
    <ligand>
        <name>FAD</name>
        <dbReference type="ChEBI" id="CHEBI:57692"/>
    </ligand>
</feature>
<dbReference type="InterPro" id="IPR023753">
    <property type="entry name" value="FAD/NAD-binding_dom"/>
</dbReference>
<feature type="binding site" evidence="7">
    <location>
        <position position="48"/>
    </location>
    <ligand>
        <name>FAD</name>
        <dbReference type="ChEBI" id="CHEBI:57692"/>
    </ligand>
</feature>
<dbReference type="PIRSF" id="PIRSF000362">
    <property type="entry name" value="FNR"/>
    <property type="match status" value="1"/>
</dbReference>
<evidence type="ECO:0000256" key="7">
    <source>
        <dbReference type="PIRSR" id="PIRSR000362-1"/>
    </source>
</evidence>
<name>A0A318EA43_9GAMM</name>
<dbReference type="GO" id="GO:0016491">
    <property type="term" value="F:oxidoreductase activity"/>
    <property type="evidence" value="ECO:0007669"/>
    <property type="project" value="UniProtKB-KW"/>
</dbReference>
<dbReference type="EMBL" id="QICN01000003">
    <property type="protein sequence ID" value="PXV69433.1"/>
    <property type="molecule type" value="Genomic_DNA"/>
</dbReference>
<feature type="binding site" evidence="7">
    <location>
        <position position="363"/>
    </location>
    <ligand>
        <name>FAD</name>
        <dbReference type="ChEBI" id="CHEBI:57692"/>
    </ligand>
</feature>
<feature type="binding site" evidence="7">
    <location>
        <position position="18"/>
    </location>
    <ligand>
        <name>FAD</name>
        <dbReference type="ChEBI" id="CHEBI:57692"/>
    </ligand>
</feature>
<comment type="cofactor">
    <cofactor evidence="1 7">
        <name>FAD</name>
        <dbReference type="ChEBI" id="CHEBI:57692"/>
    </cofactor>
</comment>
<organism evidence="10 11">
    <name type="scientific">Sinimarinibacterium flocculans</name>
    <dbReference type="NCBI Taxonomy" id="985250"/>
    <lineage>
        <taxon>Bacteria</taxon>
        <taxon>Pseudomonadati</taxon>
        <taxon>Pseudomonadota</taxon>
        <taxon>Gammaproteobacteria</taxon>
        <taxon>Nevskiales</taxon>
        <taxon>Nevskiaceae</taxon>
        <taxon>Sinimarinibacterium</taxon>
    </lineage>
</organism>
<dbReference type="Gene3D" id="3.50.50.60">
    <property type="entry name" value="FAD/NAD(P)-binding domain"/>
    <property type="match status" value="1"/>
</dbReference>
<evidence type="ECO:0000256" key="1">
    <source>
        <dbReference type="ARBA" id="ARBA00001974"/>
    </source>
</evidence>
<evidence type="ECO:0000256" key="8">
    <source>
        <dbReference type="PIRSR" id="PIRSR000362-2"/>
    </source>
</evidence>
<dbReference type="Proteomes" id="UP000248330">
    <property type="component" value="Unassembled WGS sequence"/>
</dbReference>
<comment type="caution">
    <text evidence="10">The sequence shown here is derived from an EMBL/GenBank/DDBJ whole genome shotgun (WGS) entry which is preliminary data.</text>
</comment>
<feature type="binding site" evidence="8">
    <location>
        <begin position="200"/>
        <end position="201"/>
    </location>
    <ligand>
        <name>NADP(+)</name>
        <dbReference type="ChEBI" id="CHEBI:58349"/>
    </ligand>
</feature>
<evidence type="ECO:0000256" key="6">
    <source>
        <dbReference type="ARBA" id="ARBA00023002"/>
    </source>
</evidence>
<dbReference type="InterPro" id="IPR036188">
    <property type="entry name" value="FAD/NAD-bd_sf"/>
</dbReference>
<dbReference type="SUPFAM" id="SSF51971">
    <property type="entry name" value="Nucleotide-binding domain"/>
    <property type="match status" value="2"/>
</dbReference>
<keyword evidence="6" id="KW-0560">Oxidoreductase</keyword>
<evidence type="ECO:0000256" key="4">
    <source>
        <dbReference type="ARBA" id="ARBA00022827"/>
    </source>
</evidence>
<evidence type="ECO:0000313" key="10">
    <source>
        <dbReference type="EMBL" id="PXV69433.1"/>
    </source>
</evidence>
<dbReference type="PANTHER" id="PTHR48467:SF1">
    <property type="entry name" value="GLUTAMATE SYNTHASE 1 [NADH], CHLOROPLASTIC-LIKE"/>
    <property type="match status" value="1"/>
</dbReference>
<keyword evidence="5 8" id="KW-0521">NADP</keyword>
<feature type="binding site" evidence="8">
    <location>
        <position position="370"/>
    </location>
    <ligand>
        <name>NADP(+)</name>
        <dbReference type="ChEBI" id="CHEBI:58349"/>
    </ligand>
</feature>
<dbReference type="RefSeq" id="WP_211307235.1">
    <property type="nucleotide sequence ID" value="NZ_CAKZQT010000021.1"/>
</dbReference>
<evidence type="ECO:0000313" key="11">
    <source>
        <dbReference type="Proteomes" id="UP000248330"/>
    </source>
</evidence>
<proteinExistence type="inferred from homology"/>
<evidence type="ECO:0000256" key="5">
    <source>
        <dbReference type="ARBA" id="ARBA00022857"/>
    </source>
</evidence>
<dbReference type="InterPro" id="IPR021163">
    <property type="entry name" value="Ferredox_Rdtase_adrenod"/>
</dbReference>
<evidence type="ECO:0000256" key="2">
    <source>
        <dbReference type="ARBA" id="ARBA00008312"/>
    </source>
</evidence>
<protein>
    <submittedName>
        <fullName evidence="10">Ferredoxin--NADP+ reductase</fullName>
    </submittedName>
</protein>
<comment type="similarity">
    <text evidence="2">Belongs to the ferredoxin--NADP reductase type 1 family.</text>
</comment>
<keyword evidence="4 7" id="KW-0274">FAD</keyword>
<gene>
    <name evidence="10" type="ORF">C8D93_1036</name>
</gene>
<dbReference type="InterPro" id="IPR055275">
    <property type="entry name" value="Ferredox_Rdtase"/>
</dbReference>
<dbReference type="AlphaFoldDB" id="A0A318EA43"/>
<evidence type="ECO:0000259" key="9">
    <source>
        <dbReference type="Pfam" id="PF07992"/>
    </source>
</evidence>
<dbReference type="Gene3D" id="3.40.50.720">
    <property type="entry name" value="NAD(P)-binding Rossmann-like Domain"/>
    <property type="match status" value="1"/>
</dbReference>
<dbReference type="PANTHER" id="PTHR48467">
    <property type="entry name" value="GLUTAMATE SYNTHASE 1 [NADH], CHLOROPLASTIC-LIKE"/>
    <property type="match status" value="1"/>
</dbReference>
<feature type="binding site" evidence="8">
    <location>
        <position position="212"/>
    </location>
    <ligand>
        <name>NADP(+)</name>
        <dbReference type="ChEBI" id="CHEBI:58349"/>
    </ligand>
</feature>
<reference evidence="10 11" key="1">
    <citation type="submission" date="2018-04" db="EMBL/GenBank/DDBJ databases">
        <title>Genomic Encyclopedia of Type Strains, Phase IV (KMG-IV): sequencing the most valuable type-strain genomes for metagenomic binning, comparative biology and taxonomic classification.</title>
        <authorList>
            <person name="Goeker M."/>
        </authorList>
    </citation>
    <scope>NUCLEOTIDE SEQUENCE [LARGE SCALE GENOMIC DNA]</scope>
    <source>
        <strain evidence="10 11">DSM 104150</strain>
    </source>
</reference>
<sequence>MSAAPRRLDVAIVGAGPSALYTAAALARLDDPQVHVNLIERLPVIGGLARSGVAPDHWTRRQVIDAYETLARSSGRLQFFGNVDVGRDITIADLLAHHHAVIHAVGASGSQPLGIPGEDLDGCHASSRFVGWYNGHPDDADLEVRLDHERAVVVGNGNVALDIARILLRADADWDRSDIAPHARAALADSRIREVCVLGRRGPGQAAFTNPELLELAALPDVHLDVDAAELTDAPWTDTGFAATLRRRTLEACARAPATPDRKRLRLRFCVSPVEILGQTRVEGVRLVRNRLAVTDDGRVRAEPLGETEDLPAGLVVHAVGYRAQPPAGLPFDAQAGVVPQWEGRVLRSAHGEVMAGHYVVGWIKRGPRGVIGSNKSCAAQTVRALLDDFAAGRLAAPERPAASFEAFVQSRQPERVCYRGWRAIDRHERAQAQAAQPRRKLSRVDEMLRVARM</sequence>
<accession>A0A318EA43</accession>
<evidence type="ECO:0000256" key="3">
    <source>
        <dbReference type="ARBA" id="ARBA00022630"/>
    </source>
</evidence>
<feature type="binding site" evidence="7">
    <location>
        <begin position="370"/>
        <end position="372"/>
    </location>
    <ligand>
        <name>FAD</name>
        <dbReference type="ChEBI" id="CHEBI:57692"/>
    </ligand>
</feature>
<dbReference type="PRINTS" id="PR00419">
    <property type="entry name" value="ADXRDTASE"/>
</dbReference>